<dbReference type="EMBL" id="LANT01000008">
    <property type="protein sequence ID" value="KJV63219.1"/>
    <property type="molecule type" value="Genomic_DNA"/>
</dbReference>
<evidence type="ECO:0000313" key="2">
    <source>
        <dbReference type="Proteomes" id="UP000033754"/>
    </source>
</evidence>
<sequence>MKIGQALYDSSPSGCYIAASAYAPVRGAVTRSTLEQRMRVEKRGLYIS</sequence>
<proteinExistence type="predicted"/>
<protein>
    <submittedName>
        <fullName evidence="1">Uncharacterized protein</fullName>
    </submittedName>
</protein>
<gene>
    <name evidence="1" type="ORF">EPHNCH_1092</name>
</gene>
<reference evidence="1 2" key="1">
    <citation type="submission" date="2015-01" db="EMBL/GenBank/DDBJ databases">
        <title>Genome Sequencing of Rickettsiales.</title>
        <authorList>
            <person name="Daugherty S.C."/>
            <person name="Su Q."/>
            <person name="Abolude K."/>
            <person name="Beier-Sexton M."/>
            <person name="Carlyon J.A."/>
            <person name="Carter R."/>
            <person name="Day N.P."/>
            <person name="Dumler S.J."/>
            <person name="Dyachenko V."/>
            <person name="Godinez A."/>
            <person name="Kurtti T.J."/>
            <person name="Lichay M."/>
            <person name="Mullins K.E."/>
            <person name="Ott S."/>
            <person name="Pappas-Brown V."/>
            <person name="Paris D.H."/>
            <person name="Patel P."/>
            <person name="Richards A.L."/>
            <person name="Sadzewicz L."/>
            <person name="Sears K."/>
            <person name="Seidman D."/>
            <person name="Sengamalay N."/>
            <person name="Stenos J."/>
            <person name="Tallon L.J."/>
            <person name="Vincent G."/>
            <person name="Fraser C.M."/>
            <person name="Munderloh U."/>
            <person name="Dunning-Hotopp J.C."/>
        </authorList>
    </citation>
    <scope>NUCLEOTIDE SEQUENCE [LARGE SCALE GENOMIC DNA]</scope>
    <source>
        <strain evidence="1 2">NCH-1</strain>
    </source>
</reference>
<name>A0A0F3N8H8_ANAPH</name>
<dbReference type="PATRIC" id="fig|1359161.3.peg.1227"/>
<comment type="caution">
    <text evidence="1">The sequence shown here is derived from an EMBL/GenBank/DDBJ whole genome shotgun (WGS) entry which is preliminary data.</text>
</comment>
<evidence type="ECO:0000313" key="1">
    <source>
        <dbReference type="EMBL" id="KJV63219.1"/>
    </source>
</evidence>
<dbReference type="Proteomes" id="UP000033754">
    <property type="component" value="Unassembled WGS sequence"/>
</dbReference>
<organism evidence="1 2">
    <name type="scientific">Anaplasma phagocytophilum str. NCH-1</name>
    <dbReference type="NCBI Taxonomy" id="1359161"/>
    <lineage>
        <taxon>Bacteria</taxon>
        <taxon>Pseudomonadati</taxon>
        <taxon>Pseudomonadota</taxon>
        <taxon>Alphaproteobacteria</taxon>
        <taxon>Rickettsiales</taxon>
        <taxon>Anaplasmataceae</taxon>
        <taxon>Anaplasma</taxon>
        <taxon>phagocytophilum group</taxon>
    </lineage>
</organism>
<accession>A0A0F3N8H8</accession>
<dbReference type="AlphaFoldDB" id="A0A0F3N8H8"/>